<dbReference type="Gene3D" id="3.40.50.1000">
    <property type="entry name" value="HAD superfamily/HAD-like"/>
    <property type="match status" value="2"/>
</dbReference>
<name>A0A1I0FLL3_9GAMM</name>
<organism evidence="1 2">
    <name type="scientific">Marinobacter segnicrescens</name>
    <dbReference type="NCBI Taxonomy" id="430453"/>
    <lineage>
        <taxon>Bacteria</taxon>
        <taxon>Pseudomonadati</taxon>
        <taxon>Pseudomonadota</taxon>
        <taxon>Gammaproteobacteria</taxon>
        <taxon>Pseudomonadales</taxon>
        <taxon>Marinobacteraceae</taxon>
        <taxon>Marinobacter</taxon>
    </lineage>
</organism>
<evidence type="ECO:0000313" key="1">
    <source>
        <dbReference type="EMBL" id="SET58383.1"/>
    </source>
</evidence>
<dbReference type="PANTHER" id="PTHR19288">
    <property type="entry name" value="4-NITROPHENYLPHOSPHATASE-RELATED"/>
    <property type="match status" value="1"/>
</dbReference>
<keyword evidence="1" id="KW-0378">Hydrolase</keyword>
<dbReference type="RefSeq" id="WP_091852926.1">
    <property type="nucleotide sequence ID" value="NZ_FOHZ01000013.1"/>
</dbReference>
<dbReference type="Proteomes" id="UP000198762">
    <property type="component" value="Unassembled WGS sequence"/>
</dbReference>
<dbReference type="Pfam" id="PF13242">
    <property type="entry name" value="Hydrolase_like"/>
    <property type="match status" value="1"/>
</dbReference>
<protein>
    <submittedName>
        <fullName evidence="1">HAD-superfamily class IIA hydrolase, TIGR01459</fullName>
    </submittedName>
</protein>
<reference evidence="2" key="1">
    <citation type="submission" date="2016-10" db="EMBL/GenBank/DDBJ databases">
        <authorList>
            <person name="Varghese N."/>
            <person name="Submissions S."/>
        </authorList>
    </citation>
    <scope>NUCLEOTIDE SEQUENCE [LARGE SCALE GENOMIC DNA]</scope>
    <source>
        <strain evidence="2">CGMCC 1.6489</strain>
    </source>
</reference>
<gene>
    <name evidence="1" type="ORF">SAMN04487962_11326</name>
</gene>
<evidence type="ECO:0000313" key="2">
    <source>
        <dbReference type="Proteomes" id="UP000198762"/>
    </source>
</evidence>
<dbReference type="Pfam" id="PF13344">
    <property type="entry name" value="Hydrolase_6"/>
    <property type="match status" value="1"/>
</dbReference>
<dbReference type="AlphaFoldDB" id="A0A1I0FLL3"/>
<dbReference type="GO" id="GO:0016791">
    <property type="term" value="F:phosphatase activity"/>
    <property type="evidence" value="ECO:0007669"/>
    <property type="project" value="TreeGrafter"/>
</dbReference>
<accession>A0A1I0FLL3</accession>
<dbReference type="GO" id="GO:0005737">
    <property type="term" value="C:cytoplasm"/>
    <property type="evidence" value="ECO:0007669"/>
    <property type="project" value="TreeGrafter"/>
</dbReference>
<sequence length="314" mass="33845">MEDTHPTAFAGVTPDPAWAFDQYQRLRHQLPRPDYNPGPSQAIPSLEPLQERFDAFVFDAFGVLNTGMAVIPGAVERLASLQASGKSVLVLSNAATASQAALTAKYQAMGFDLAEHQVISSRWLLEDSLGREPRNGLWGVIAPPTSDSQTLPGIHQHPVRPGITDLELDACDGFIFLSSEDWNEVLHEQLTASLKRRPRPLEVANPDLVAPRGDCLTLEPGFFAHRLREDTGVSPQFFGKPYAPAFAAALTRLAGIPAHRILMVGDTLHTDILGARAAGMATLLVSSHGSLAGMDLDSCIRQSGIAPDFITPSI</sequence>
<proteinExistence type="predicted"/>
<dbReference type="InterPro" id="IPR023214">
    <property type="entry name" value="HAD_sf"/>
</dbReference>
<dbReference type="PANTHER" id="PTHR19288:SF90">
    <property type="entry name" value="OS08G0542600 PROTEIN"/>
    <property type="match status" value="1"/>
</dbReference>
<dbReference type="SUPFAM" id="SSF56784">
    <property type="entry name" value="HAD-like"/>
    <property type="match status" value="1"/>
</dbReference>
<dbReference type="OrthoDB" id="148966at2"/>
<dbReference type="EMBL" id="FOHZ01000013">
    <property type="protein sequence ID" value="SET58383.1"/>
    <property type="molecule type" value="Genomic_DNA"/>
</dbReference>
<dbReference type="STRING" id="430453.SAMN04487962_11326"/>
<dbReference type="NCBIfam" id="TIGR01460">
    <property type="entry name" value="HAD-SF-IIA"/>
    <property type="match status" value="1"/>
</dbReference>
<dbReference type="InterPro" id="IPR006357">
    <property type="entry name" value="HAD-SF_hydro_IIA"/>
</dbReference>
<dbReference type="InterPro" id="IPR036412">
    <property type="entry name" value="HAD-like_sf"/>
</dbReference>
<keyword evidence="2" id="KW-1185">Reference proteome</keyword>